<gene>
    <name evidence="1" type="primary">pilM</name>
    <name evidence="1" type="ORF">G3M56_011590</name>
</gene>
<reference evidence="1 2" key="1">
    <citation type="submission" date="2020-12" db="EMBL/GenBank/DDBJ databases">
        <title>Sulforoseuscoccus oceanibium gen. nov., sp. nov., a representative of the phylum Verrucomicrobia with special cytoplasmic membrane, and proposal of Sulforoseuscoccusaceae fam. nov.</title>
        <authorList>
            <person name="Xi F."/>
        </authorList>
    </citation>
    <scope>NUCLEOTIDE SEQUENCE [LARGE SCALE GENOMIC DNA]</scope>
    <source>
        <strain evidence="1 2">T37</strain>
    </source>
</reference>
<dbReference type="InterPro" id="IPR054809">
    <property type="entry name" value="Amuc_1101-like"/>
</dbReference>
<dbReference type="InterPro" id="IPR050696">
    <property type="entry name" value="FtsA/MreB"/>
</dbReference>
<accession>A0A6B3L410</accession>
<dbReference type="EMBL" id="CP066776">
    <property type="protein sequence ID" value="QQL44517.1"/>
    <property type="molecule type" value="Genomic_DNA"/>
</dbReference>
<dbReference type="Gene3D" id="3.30.420.40">
    <property type="match status" value="2"/>
</dbReference>
<dbReference type="NCBIfam" id="NF045709">
    <property type="entry name" value="Amuc_1101_fam"/>
    <property type="match status" value="1"/>
</dbReference>
<keyword evidence="2" id="KW-1185">Reference proteome</keyword>
<dbReference type="RefSeq" id="WP_164363682.1">
    <property type="nucleotide sequence ID" value="NZ_CP066776.1"/>
</dbReference>
<dbReference type="CDD" id="cd24049">
    <property type="entry name" value="ASKHA_NBD_PilM"/>
    <property type="match status" value="1"/>
</dbReference>
<sequence>MAKSTLITTIDIGSQTVAGARFQADPSGGVILQGHAFEAMDGDTTLDSAKISQTALALDGVTQQLGVSKGEGCRYSISGQSVFTRFVKIPAVSEDKIDEMVRFEAQQHVPFPIDEVAWDYQVFGETADGDLEVGLFAIKLDQLNSLNGVVEDAKLVVNGVGVDAMALYNAYRYNYPDVDEPVLLVDIGSRSTNLLYIEGGSLFARTIAVGGASVTSAIAKDLGVTFQVAEQQKIQDGYVALGGAYEENPDPRIDAISKIVRTTMTRLHSEIVRTNNFYRTQQGGTVPKRVLLAGGGASLPYTIEFLHDKLGAQVEYFNAMRNVAVGPQVDAAAVSAVGHRMGELVGLALGQAGGVPVDVDLVPATVAARREIAARKPFLTTAAVCVLAALGAGAVYQQMAASKLEDKAGEFSAVGKVVDGNKRDLSVLDDQISEIDVNRGPVMRIFEMRDRWVGIIDELNRQFASDIIWVTDLEPLAGGTGVRDFGALKERTAVGEELEFDEEDGGKPRPDVVTEIRIKGFWRNAPAGQNQINQIYDRLRESKTGPLVLAEVPPQEKAKRLKVSSRNDDDYAWAFEMTLPLAEPILLR</sequence>
<dbReference type="AlphaFoldDB" id="A0A6B3L410"/>
<dbReference type="InterPro" id="IPR005883">
    <property type="entry name" value="PilM"/>
</dbReference>
<protein>
    <submittedName>
        <fullName evidence="1">Pilus assembly protein PilM</fullName>
    </submittedName>
</protein>
<evidence type="ECO:0000313" key="2">
    <source>
        <dbReference type="Proteomes" id="UP000475117"/>
    </source>
</evidence>
<organism evidence="1 2">
    <name type="scientific">Sulfuriroseicoccus oceanibius</name>
    <dbReference type="NCBI Taxonomy" id="2707525"/>
    <lineage>
        <taxon>Bacteria</taxon>
        <taxon>Pseudomonadati</taxon>
        <taxon>Verrucomicrobiota</taxon>
        <taxon>Verrucomicrobiia</taxon>
        <taxon>Verrucomicrobiales</taxon>
        <taxon>Verrucomicrobiaceae</taxon>
        <taxon>Sulfuriroseicoccus</taxon>
    </lineage>
</organism>
<dbReference type="Proteomes" id="UP000475117">
    <property type="component" value="Chromosome"/>
</dbReference>
<dbReference type="Pfam" id="PF11104">
    <property type="entry name" value="PilM_2"/>
    <property type="match status" value="1"/>
</dbReference>
<dbReference type="PANTHER" id="PTHR32432:SF3">
    <property type="entry name" value="ETHANOLAMINE UTILIZATION PROTEIN EUTJ"/>
    <property type="match status" value="1"/>
</dbReference>
<dbReference type="InterPro" id="IPR043129">
    <property type="entry name" value="ATPase_NBD"/>
</dbReference>
<dbReference type="SUPFAM" id="SSF53067">
    <property type="entry name" value="Actin-like ATPase domain"/>
    <property type="match status" value="2"/>
</dbReference>
<dbReference type="KEGG" id="soa:G3M56_011590"/>
<dbReference type="PANTHER" id="PTHR32432">
    <property type="entry name" value="CELL DIVISION PROTEIN FTSA-RELATED"/>
    <property type="match status" value="1"/>
</dbReference>
<dbReference type="Gene3D" id="3.30.1490.300">
    <property type="match status" value="1"/>
</dbReference>
<proteinExistence type="predicted"/>
<name>A0A6B3L410_9BACT</name>
<evidence type="ECO:0000313" key="1">
    <source>
        <dbReference type="EMBL" id="QQL44517.1"/>
    </source>
</evidence>